<name>A0A5S5BSL8_9BACL</name>
<sequence length="379" mass="42454">MDHIATGAPQSTDSARVLSQRALNRALLSRQLLLQRAEMPVLDALGHLAGMQAQNPYPPYYGLWSRLADFQPEHLAERLLDRSAVRIVLMRGTIHLVTAQDCLRMRPLTQTVLERWLQGSVLKQLEGVDLSELEAAGRALVEEKPRTFSELGSRLGERWPGYSADALTGVIRCRLPLVQIPPRGVWGEGGLAVHTTAESWIGEPLAEDASLPALIIQYLTAFGPASVKDIQVWSGLTRIQAAVDQLRPYLRAYRDEAGQELFDVMEAELPDPDTPAPVRFLGEFDNMLLSYHDRSRIMNESIKPRVFTKNGIIRAAVLVDGFVKGIWSIEERKGIARLTVELFGPISETERLDMEEEGWRLLQFAAPDAEHHDLQLYLP</sequence>
<protein>
    <submittedName>
        <fullName evidence="1">Winged helix DNA-binding protein</fullName>
    </submittedName>
</protein>
<evidence type="ECO:0000313" key="1">
    <source>
        <dbReference type="EMBL" id="TYP70171.1"/>
    </source>
</evidence>
<accession>A0A5S5BSL8</accession>
<dbReference type="PANTHER" id="PTHR38479">
    <property type="entry name" value="LMO0824 PROTEIN"/>
    <property type="match status" value="1"/>
</dbReference>
<dbReference type="EMBL" id="VNHS01000012">
    <property type="protein sequence ID" value="TYP70171.1"/>
    <property type="molecule type" value="Genomic_DNA"/>
</dbReference>
<comment type="caution">
    <text evidence="1">The sequence shown here is derived from an EMBL/GenBank/DDBJ whole genome shotgun (WGS) entry which is preliminary data.</text>
</comment>
<reference evidence="1 2" key="1">
    <citation type="submission" date="2019-07" db="EMBL/GenBank/DDBJ databases">
        <title>Genomic Encyclopedia of Type Strains, Phase III (KMG-III): the genomes of soil and plant-associated and newly described type strains.</title>
        <authorList>
            <person name="Whitman W."/>
        </authorList>
    </citation>
    <scope>NUCLEOTIDE SEQUENCE [LARGE SCALE GENOMIC DNA]</scope>
    <source>
        <strain evidence="1 2">BL24</strain>
    </source>
</reference>
<keyword evidence="1" id="KW-0238">DNA-binding</keyword>
<dbReference type="Pfam" id="PF06224">
    <property type="entry name" value="AlkZ-like"/>
    <property type="match status" value="1"/>
</dbReference>
<proteinExistence type="predicted"/>
<dbReference type="InterPro" id="IPR009351">
    <property type="entry name" value="AlkZ-like"/>
</dbReference>
<keyword evidence="2" id="KW-1185">Reference proteome</keyword>
<organism evidence="1 2">
    <name type="scientific">Paenibacillus methanolicus</name>
    <dbReference type="NCBI Taxonomy" id="582686"/>
    <lineage>
        <taxon>Bacteria</taxon>
        <taxon>Bacillati</taxon>
        <taxon>Bacillota</taxon>
        <taxon>Bacilli</taxon>
        <taxon>Bacillales</taxon>
        <taxon>Paenibacillaceae</taxon>
        <taxon>Paenibacillus</taxon>
    </lineage>
</organism>
<gene>
    <name evidence="1" type="ORF">BCM02_112151</name>
</gene>
<dbReference type="AlphaFoldDB" id="A0A5S5BSL8"/>
<evidence type="ECO:0000313" key="2">
    <source>
        <dbReference type="Proteomes" id="UP000323257"/>
    </source>
</evidence>
<dbReference type="RefSeq" id="WP_246183597.1">
    <property type="nucleotide sequence ID" value="NZ_VNHS01000012.1"/>
</dbReference>
<dbReference type="PANTHER" id="PTHR38479:SF2">
    <property type="entry name" value="WINGED HELIX DNA-BINDING DOMAIN-CONTAINING PROTEIN"/>
    <property type="match status" value="1"/>
</dbReference>
<dbReference type="Proteomes" id="UP000323257">
    <property type="component" value="Unassembled WGS sequence"/>
</dbReference>
<dbReference type="GO" id="GO:0003677">
    <property type="term" value="F:DNA binding"/>
    <property type="evidence" value="ECO:0007669"/>
    <property type="project" value="UniProtKB-KW"/>
</dbReference>